<dbReference type="Gramene" id="Kaladp0011s0715.2.v1.1">
    <property type="protein sequence ID" value="Kaladp0011s0715.2.v1.1"/>
    <property type="gene ID" value="Kaladp0011s0715.v1.1"/>
</dbReference>
<dbReference type="PANTHER" id="PTHR46400">
    <property type="entry name" value="RING/U-BOX SUPERFAMILY PROTEIN"/>
    <property type="match status" value="1"/>
</dbReference>
<dbReference type="InterPro" id="IPR001841">
    <property type="entry name" value="Znf_RING"/>
</dbReference>
<dbReference type="PROSITE" id="PS50089">
    <property type="entry name" value="ZF_RING_2"/>
    <property type="match status" value="1"/>
</dbReference>
<protein>
    <recommendedName>
        <fullName evidence="2">RING-type domain-containing protein</fullName>
    </recommendedName>
</protein>
<dbReference type="SMART" id="SM00184">
    <property type="entry name" value="RING"/>
    <property type="match status" value="1"/>
</dbReference>
<keyword evidence="1" id="KW-0862">Zinc</keyword>
<dbReference type="Gramene" id="Kaladp0011s0715.5.v1.1">
    <property type="protein sequence ID" value="Kaladp0011s0715.5.v1.1"/>
    <property type="gene ID" value="Kaladp0011s0715.v1.1"/>
</dbReference>
<dbReference type="EnsemblPlants" id="Kaladp0011s0715.3.v1.1">
    <property type="protein sequence ID" value="Kaladp0011s0715.3.v1.1"/>
    <property type="gene ID" value="Kaladp0011s0715.v1.1"/>
</dbReference>
<proteinExistence type="predicted"/>
<dbReference type="EnsemblPlants" id="Kaladp0011s0715.1.v1.1">
    <property type="protein sequence ID" value="Kaladp0011s0715.1.v1.1"/>
    <property type="gene ID" value="Kaladp0011s0715.v1.1"/>
</dbReference>
<dbReference type="EnsemblPlants" id="Kaladp0011s0715.6.v1.1">
    <property type="protein sequence ID" value="Kaladp0011s0715.6.v1.1"/>
    <property type="gene ID" value="Kaladp0011s0715.v1.1"/>
</dbReference>
<keyword evidence="1" id="KW-0479">Metal-binding</keyword>
<dbReference type="Gene3D" id="3.30.40.10">
    <property type="entry name" value="Zinc/RING finger domain, C3HC4 (zinc finger)"/>
    <property type="match status" value="1"/>
</dbReference>
<evidence type="ECO:0000313" key="3">
    <source>
        <dbReference type="EnsemblPlants" id="Kaladp0011s0715.2.v1.1"/>
    </source>
</evidence>
<dbReference type="Gramene" id="Kaladp0011s0715.3.v1.1">
    <property type="protein sequence ID" value="Kaladp0011s0715.3.v1.1"/>
    <property type="gene ID" value="Kaladp0011s0715.v1.1"/>
</dbReference>
<name>A0A7N0RHF4_KALFE</name>
<keyword evidence="4" id="KW-1185">Reference proteome</keyword>
<dbReference type="SUPFAM" id="SSF57850">
    <property type="entry name" value="RING/U-box"/>
    <property type="match status" value="1"/>
</dbReference>
<dbReference type="Pfam" id="PF13639">
    <property type="entry name" value="zf-RING_2"/>
    <property type="match status" value="1"/>
</dbReference>
<dbReference type="GO" id="GO:0031624">
    <property type="term" value="F:ubiquitin conjugating enzyme binding"/>
    <property type="evidence" value="ECO:0007669"/>
    <property type="project" value="TreeGrafter"/>
</dbReference>
<dbReference type="FunFam" id="3.30.40.10:FF:000226">
    <property type="entry name" value="E3 ubiquitin ligase BIG BROTHER"/>
    <property type="match status" value="1"/>
</dbReference>
<sequence>MNWNPQMEVHYINTGYPYSTTASFMEFFEGLTYDHINFVFSDPLHNQGQENIYPSANTNSNKYGFLDFGTTPYYDDRLPDYEITDHAGRLDEYRRPFGGSLLNNDTTVPINTIQEGYPNTTLREGPIEIGRDHSTLDTQVTWQDTINPDTMSYEELLELGETVGTENRGLTKEVIALLPVSRYKRWFFWRRKSRNERCVVCQMEYKRGDKQITLPCKHVYHAGCGAKWLSINKACPICYTDVVVRKSKSKK</sequence>
<dbReference type="GO" id="GO:0004842">
    <property type="term" value="F:ubiquitin-protein transferase activity"/>
    <property type="evidence" value="ECO:0007669"/>
    <property type="project" value="InterPro"/>
</dbReference>
<dbReference type="GO" id="GO:0016567">
    <property type="term" value="P:protein ubiquitination"/>
    <property type="evidence" value="ECO:0007669"/>
    <property type="project" value="InterPro"/>
</dbReference>
<dbReference type="InterPro" id="IPR033276">
    <property type="entry name" value="BB"/>
</dbReference>
<dbReference type="EnsemblPlants" id="Kaladp0011s0715.2.v1.1">
    <property type="protein sequence ID" value="Kaladp0011s0715.2.v1.1"/>
    <property type="gene ID" value="Kaladp0011s0715.v1.1"/>
</dbReference>
<dbReference type="Gramene" id="Kaladp0011s0715.1.v1.1">
    <property type="protein sequence ID" value="Kaladp0011s0715.1.v1.1"/>
    <property type="gene ID" value="Kaladp0011s0715.v1.1"/>
</dbReference>
<keyword evidence="1" id="KW-0863">Zinc-finger</keyword>
<evidence type="ECO:0000313" key="4">
    <source>
        <dbReference type="Proteomes" id="UP000594263"/>
    </source>
</evidence>
<dbReference type="EnsemblPlants" id="Kaladp0011s0715.5.v1.1">
    <property type="protein sequence ID" value="Kaladp0011s0715.5.v1.1"/>
    <property type="gene ID" value="Kaladp0011s0715.v1.1"/>
</dbReference>
<reference evidence="3" key="1">
    <citation type="submission" date="2021-01" db="UniProtKB">
        <authorList>
            <consortium name="EnsemblPlants"/>
        </authorList>
    </citation>
    <scope>IDENTIFICATION</scope>
</reference>
<dbReference type="PANTHER" id="PTHR46400:SF5">
    <property type="entry name" value="RING-TYPE DOMAIN-CONTAINING PROTEIN"/>
    <property type="match status" value="1"/>
</dbReference>
<dbReference type="AlphaFoldDB" id="A0A7N0RHF4"/>
<dbReference type="Proteomes" id="UP000594263">
    <property type="component" value="Unplaced"/>
</dbReference>
<dbReference type="Gramene" id="Kaladp0011s0715.6.v1.1">
    <property type="protein sequence ID" value="Kaladp0011s0715.6.v1.1"/>
    <property type="gene ID" value="Kaladp0011s0715.v1.1"/>
</dbReference>
<evidence type="ECO:0000256" key="1">
    <source>
        <dbReference type="PROSITE-ProRule" id="PRU00175"/>
    </source>
</evidence>
<accession>A0A7N0RHF4</accession>
<feature type="domain" description="RING-type" evidence="2">
    <location>
        <begin position="198"/>
        <end position="238"/>
    </location>
</feature>
<evidence type="ECO:0000259" key="2">
    <source>
        <dbReference type="PROSITE" id="PS50089"/>
    </source>
</evidence>
<organism evidence="3 4">
    <name type="scientific">Kalanchoe fedtschenkoi</name>
    <name type="common">Lavender scallops</name>
    <name type="synonym">South American air plant</name>
    <dbReference type="NCBI Taxonomy" id="63787"/>
    <lineage>
        <taxon>Eukaryota</taxon>
        <taxon>Viridiplantae</taxon>
        <taxon>Streptophyta</taxon>
        <taxon>Embryophyta</taxon>
        <taxon>Tracheophyta</taxon>
        <taxon>Spermatophyta</taxon>
        <taxon>Magnoliopsida</taxon>
        <taxon>eudicotyledons</taxon>
        <taxon>Gunneridae</taxon>
        <taxon>Pentapetalae</taxon>
        <taxon>Saxifragales</taxon>
        <taxon>Crassulaceae</taxon>
        <taxon>Kalanchoe</taxon>
    </lineage>
</organism>
<dbReference type="GO" id="GO:0046621">
    <property type="term" value="P:negative regulation of organ growth"/>
    <property type="evidence" value="ECO:0007669"/>
    <property type="project" value="InterPro"/>
</dbReference>
<dbReference type="GO" id="GO:0048437">
    <property type="term" value="P:floral organ development"/>
    <property type="evidence" value="ECO:0007669"/>
    <property type="project" value="TreeGrafter"/>
</dbReference>
<dbReference type="GO" id="GO:0008270">
    <property type="term" value="F:zinc ion binding"/>
    <property type="evidence" value="ECO:0007669"/>
    <property type="project" value="UniProtKB-KW"/>
</dbReference>
<dbReference type="InterPro" id="IPR013083">
    <property type="entry name" value="Znf_RING/FYVE/PHD"/>
</dbReference>